<dbReference type="STRING" id="862515.HMPREF0658_0897"/>
<proteinExistence type="predicted"/>
<dbReference type="EMBL" id="AEEI01000028">
    <property type="protein sequence ID" value="EFM02130.1"/>
    <property type="molecule type" value="Genomic_DNA"/>
</dbReference>
<protein>
    <recommendedName>
        <fullName evidence="4">DUF4199 domain-containing protein</fullName>
    </recommendedName>
</protein>
<evidence type="ECO:0000256" key="1">
    <source>
        <dbReference type="SAM" id="Phobius"/>
    </source>
</evidence>
<reference evidence="2" key="1">
    <citation type="submission" date="2010-07" db="EMBL/GenBank/DDBJ databases">
        <authorList>
            <person name="Muzny D."/>
            <person name="Qin X."/>
            <person name="Deng J."/>
            <person name="Jiang H."/>
            <person name="Liu Y."/>
            <person name="Qu J."/>
            <person name="Song X.-Z."/>
            <person name="Zhang L."/>
            <person name="Thornton R."/>
            <person name="Coyle M."/>
            <person name="Francisco L."/>
            <person name="Jackson L."/>
            <person name="Javaid M."/>
            <person name="Korchina V."/>
            <person name="Kovar C."/>
            <person name="Mata R."/>
            <person name="Mathew T."/>
            <person name="Ngo R."/>
            <person name="Nguyen L."/>
            <person name="Nguyen N."/>
            <person name="Okwuonu G."/>
            <person name="Ongeri F."/>
            <person name="Pham C."/>
            <person name="Simmons D."/>
            <person name="Wilczek-Boney K."/>
            <person name="Hale W."/>
            <person name="Jakkamsetti A."/>
            <person name="Pham P."/>
            <person name="Ruth R."/>
            <person name="San Lucas F."/>
            <person name="Warren J."/>
            <person name="Zhang J."/>
            <person name="Zhao Z."/>
            <person name="Zhou C."/>
            <person name="Zhu D."/>
            <person name="Lee S."/>
            <person name="Bess C."/>
            <person name="Blankenburg K."/>
            <person name="Forbes L."/>
            <person name="Fu Q."/>
            <person name="Gubbala S."/>
            <person name="Hirani K."/>
            <person name="Jayaseelan J.C."/>
            <person name="Lara F."/>
            <person name="Munidasa M."/>
            <person name="Palculict T."/>
            <person name="Patil S."/>
            <person name="Pu L.-L."/>
            <person name="Saada N."/>
            <person name="Tang L."/>
            <person name="Weissenberger G."/>
            <person name="Zhu Y."/>
            <person name="Hemphill L."/>
            <person name="Shang Y."/>
            <person name="Youmans B."/>
            <person name="Ayvaz T."/>
            <person name="Ross M."/>
            <person name="Santibanez J."/>
            <person name="Aqrawi P."/>
            <person name="Gross S."/>
            <person name="Joshi V."/>
            <person name="Fowler G."/>
            <person name="Nazareth L."/>
            <person name="Reid J."/>
            <person name="Worley K."/>
            <person name="Petrosino J."/>
            <person name="Highlander S."/>
            <person name="Gibbs R."/>
        </authorList>
    </citation>
    <scope>NUCLEOTIDE SEQUENCE [LARGE SCALE GENOMIC DNA]</scope>
    <source>
        <strain evidence="2">DSM 16973</strain>
    </source>
</reference>
<dbReference type="HOGENOM" id="CLU_124948_1_0_10"/>
<dbReference type="Proteomes" id="UP000004394">
    <property type="component" value="Unassembled WGS sequence"/>
</dbReference>
<evidence type="ECO:0008006" key="4">
    <source>
        <dbReference type="Google" id="ProtNLM"/>
    </source>
</evidence>
<gene>
    <name evidence="2" type="ORF">HMPREF0658_0897</name>
</gene>
<evidence type="ECO:0000313" key="3">
    <source>
        <dbReference type="Proteomes" id="UP000004394"/>
    </source>
</evidence>
<dbReference type="BioCyc" id="PMAR862515-HMP:GMOO-912-MONOMER"/>
<keyword evidence="1" id="KW-0812">Transmembrane</keyword>
<keyword evidence="1" id="KW-0472">Membrane</keyword>
<feature type="transmembrane region" description="Helical" evidence="1">
    <location>
        <begin position="20"/>
        <end position="38"/>
    </location>
</feature>
<accession>E0NRU6</accession>
<organism evidence="2 3">
    <name type="scientific">Hoylesella marshii DSM 16973 = JCM 13450</name>
    <dbReference type="NCBI Taxonomy" id="862515"/>
    <lineage>
        <taxon>Bacteria</taxon>
        <taxon>Pseudomonadati</taxon>
        <taxon>Bacteroidota</taxon>
        <taxon>Bacteroidia</taxon>
        <taxon>Bacteroidales</taxon>
        <taxon>Prevotellaceae</taxon>
        <taxon>Hoylesella</taxon>
    </lineage>
</organism>
<feature type="transmembrane region" description="Helical" evidence="1">
    <location>
        <begin position="44"/>
        <end position="60"/>
    </location>
</feature>
<feature type="transmembrane region" description="Helical" evidence="1">
    <location>
        <begin position="72"/>
        <end position="99"/>
    </location>
</feature>
<dbReference type="eggNOG" id="ENOG5032ZPJ">
    <property type="taxonomic scope" value="Bacteria"/>
</dbReference>
<dbReference type="InterPro" id="IPR025250">
    <property type="entry name" value="DUF4199"/>
</dbReference>
<name>E0NRU6_9BACT</name>
<comment type="caution">
    <text evidence="2">The sequence shown here is derived from an EMBL/GenBank/DDBJ whole genome shotgun (WGS) entry which is preliminary data.</text>
</comment>
<keyword evidence="3" id="KW-1185">Reference proteome</keyword>
<sequence length="187" mass="20924">MASIETYKLVRACARIDGGWLGLIWVVSFSCLIGGISYPMVQSGFTVLALLSPFFVASRLKRFRNNSLNGTIGFFGALSYSLYCFFYAALILAMAQFVYFQYIDQGYFMGQIVASLTKPEMRQVLMAYGMTQTQLDTELNLLSQTRPIDFAISFLSFNILIGAMLSLPIALLLKSDRPLDTNTNNKH</sequence>
<evidence type="ECO:0000313" key="2">
    <source>
        <dbReference type="EMBL" id="EFM02130.1"/>
    </source>
</evidence>
<feature type="transmembrane region" description="Helical" evidence="1">
    <location>
        <begin position="150"/>
        <end position="173"/>
    </location>
</feature>
<dbReference type="RefSeq" id="WP_006948778.1">
    <property type="nucleotide sequence ID" value="NZ_GL397214.1"/>
</dbReference>
<dbReference type="AlphaFoldDB" id="E0NRU6"/>
<dbReference type="Pfam" id="PF13858">
    <property type="entry name" value="DUF4199"/>
    <property type="match status" value="1"/>
</dbReference>
<keyword evidence="1" id="KW-1133">Transmembrane helix</keyword>